<dbReference type="InterPro" id="IPR051537">
    <property type="entry name" value="DNA_Adenine_Mtase"/>
</dbReference>
<dbReference type="EC" id="2.1.1.72" evidence="1"/>
<dbReference type="KEGG" id="mls:MSLAZ_1760"/>
<dbReference type="Gene3D" id="1.20.1260.30">
    <property type="match status" value="1"/>
</dbReference>
<accession>A0A0E3S460</accession>
<sequence length="519" mass="59528">MPETNAQNKLKTSDHMRLPPEKKSKIDALWDRFWSGGLSNPLQSIEQMSYLIFMKRLEDMDVLEQRRANATGQAYVSIFGGHEECRWSEWKHKPAEEMMKHVRDVVFPFIKDIHDGEKTLFSQHMKDAVFMVPKPSLVQEAVGIIDELDISGQSSDMQGDIYEYLLSQLATAGKNGQFRTPRHIIRMIVELVDPDVNDRICDPACGTAGFLFTAYRYILRKYTSPDMVIEDEEGDWHNLIGDHITEQKAWDKLHKDTFYGFDFDSTMVRIALMNMVLHGIRAPHIEPTDTLSNQYSGEEEFTVILANPPFKGSIDKNDINDRLTLGTTKTELLFVEKMIRLLEIGGKCGVIVPDGVLFGSSNAHKDLRKLLLEKCQIEGIVSMPSGVFKPYAGVSTAVLIFTKGGNTEKIWFYDMVADGYSLDDKRTPVDRKGDIPDIIERFRKRREENPTDRKGKCFYVSAAEIKANNYDLSISRYKEIEYEEVRYEKPEVIIEKIEELEGKILENIDELKLLLNEET</sequence>
<evidence type="ECO:0000313" key="10">
    <source>
        <dbReference type="Proteomes" id="UP000033072"/>
    </source>
</evidence>
<evidence type="ECO:0000256" key="1">
    <source>
        <dbReference type="ARBA" id="ARBA00011900"/>
    </source>
</evidence>
<feature type="domain" description="N6 adenine-specific DNA methyltransferase N-terminal" evidence="8">
    <location>
        <begin position="23"/>
        <end position="134"/>
    </location>
</feature>
<keyword evidence="10" id="KW-1185">Reference proteome</keyword>
<name>A0A0E3S460_9EURY</name>
<dbReference type="InterPro" id="IPR022749">
    <property type="entry name" value="D12N6_MeTrfase_N"/>
</dbReference>
<evidence type="ECO:0000259" key="7">
    <source>
        <dbReference type="Pfam" id="PF02384"/>
    </source>
</evidence>
<dbReference type="InterPro" id="IPR002052">
    <property type="entry name" value="DNA_methylase_N6_adenine_CS"/>
</dbReference>
<comment type="catalytic activity">
    <reaction evidence="6">
        <text>a 2'-deoxyadenosine in DNA + S-adenosyl-L-methionine = an N(6)-methyl-2'-deoxyadenosine in DNA + S-adenosyl-L-homocysteine + H(+)</text>
        <dbReference type="Rhea" id="RHEA:15197"/>
        <dbReference type="Rhea" id="RHEA-COMP:12418"/>
        <dbReference type="Rhea" id="RHEA-COMP:12419"/>
        <dbReference type="ChEBI" id="CHEBI:15378"/>
        <dbReference type="ChEBI" id="CHEBI:57856"/>
        <dbReference type="ChEBI" id="CHEBI:59789"/>
        <dbReference type="ChEBI" id="CHEBI:90615"/>
        <dbReference type="ChEBI" id="CHEBI:90616"/>
        <dbReference type="EC" id="2.1.1.72"/>
    </reaction>
</comment>
<gene>
    <name evidence="9" type="ORF">MSLAZ_1760</name>
</gene>
<dbReference type="SUPFAM" id="SSF53335">
    <property type="entry name" value="S-adenosyl-L-methionine-dependent methyltransferases"/>
    <property type="match status" value="1"/>
</dbReference>
<dbReference type="PRINTS" id="PR00507">
    <property type="entry name" value="N12N6MTFRASE"/>
</dbReference>
<dbReference type="HOGENOM" id="CLU_018284_5_0_2"/>
<dbReference type="AlphaFoldDB" id="A0A0E3S460"/>
<keyword evidence="2 9" id="KW-0489">Methyltransferase</keyword>
<evidence type="ECO:0000256" key="3">
    <source>
        <dbReference type="ARBA" id="ARBA00022679"/>
    </source>
</evidence>
<evidence type="ECO:0000256" key="5">
    <source>
        <dbReference type="ARBA" id="ARBA00022747"/>
    </source>
</evidence>
<evidence type="ECO:0000313" key="9">
    <source>
        <dbReference type="EMBL" id="AKB75021.1"/>
    </source>
</evidence>
<dbReference type="PANTHER" id="PTHR42933">
    <property type="entry name" value="SLR6095 PROTEIN"/>
    <property type="match status" value="1"/>
</dbReference>
<dbReference type="Pfam" id="PF12161">
    <property type="entry name" value="HsdM_N"/>
    <property type="match status" value="1"/>
</dbReference>
<proteinExistence type="predicted"/>
<protein>
    <recommendedName>
        <fullName evidence="1">site-specific DNA-methyltransferase (adenine-specific)</fullName>
        <ecNumber evidence="1">2.1.1.72</ecNumber>
    </recommendedName>
</protein>
<dbReference type="Pfam" id="PF02384">
    <property type="entry name" value="N6_Mtase"/>
    <property type="match status" value="1"/>
</dbReference>
<dbReference type="Gene3D" id="3.40.50.150">
    <property type="entry name" value="Vaccinia Virus protein VP39"/>
    <property type="match status" value="1"/>
</dbReference>
<evidence type="ECO:0000259" key="8">
    <source>
        <dbReference type="Pfam" id="PF12161"/>
    </source>
</evidence>
<dbReference type="GO" id="GO:0009307">
    <property type="term" value="P:DNA restriction-modification system"/>
    <property type="evidence" value="ECO:0007669"/>
    <property type="project" value="UniProtKB-KW"/>
</dbReference>
<dbReference type="PATRIC" id="fig|1434111.4.peg.2303"/>
<dbReference type="STRING" id="1434111.MSLAZ_1760"/>
<dbReference type="InterPro" id="IPR038333">
    <property type="entry name" value="T1MK-like_N_sf"/>
</dbReference>
<keyword evidence="3 9" id="KW-0808">Transferase</keyword>
<feature type="domain" description="DNA methylase adenine-specific" evidence="7">
    <location>
        <begin position="154"/>
        <end position="482"/>
    </location>
</feature>
<dbReference type="GeneID" id="24806532"/>
<dbReference type="InterPro" id="IPR003356">
    <property type="entry name" value="DNA_methylase_A-5"/>
</dbReference>
<dbReference type="GO" id="GO:0008170">
    <property type="term" value="F:N-methyltransferase activity"/>
    <property type="evidence" value="ECO:0007669"/>
    <property type="project" value="InterPro"/>
</dbReference>
<dbReference type="PROSITE" id="PS00092">
    <property type="entry name" value="N6_MTASE"/>
    <property type="match status" value="1"/>
</dbReference>
<evidence type="ECO:0000256" key="4">
    <source>
        <dbReference type="ARBA" id="ARBA00022691"/>
    </source>
</evidence>
<keyword evidence="4" id="KW-0949">S-adenosyl-L-methionine</keyword>
<dbReference type="REBASE" id="109268">
    <property type="entry name" value="M.Mla7289ORF1760P"/>
</dbReference>
<evidence type="ECO:0000256" key="2">
    <source>
        <dbReference type="ARBA" id="ARBA00022603"/>
    </source>
</evidence>
<dbReference type="InterPro" id="IPR029063">
    <property type="entry name" value="SAM-dependent_MTases_sf"/>
</dbReference>
<organism evidence="9 10">
    <name type="scientific">Methanosarcina lacustris Z-7289</name>
    <dbReference type="NCBI Taxonomy" id="1434111"/>
    <lineage>
        <taxon>Archaea</taxon>
        <taxon>Methanobacteriati</taxon>
        <taxon>Methanobacteriota</taxon>
        <taxon>Stenosarchaea group</taxon>
        <taxon>Methanomicrobia</taxon>
        <taxon>Methanosarcinales</taxon>
        <taxon>Methanosarcinaceae</taxon>
        <taxon>Methanosarcina</taxon>
    </lineage>
</organism>
<dbReference type="PANTHER" id="PTHR42933:SF3">
    <property type="entry name" value="TYPE I RESTRICTION ENZYME MJAVIII METHYLASE SUBUNIT"/>
    <property type="match status" value="1"/>
</dbReference>
<dbReference type="EMBL" id="CP009515">
    <property type="protein sequence ID" value="AKB75021.1"/>
    <property type="molecule type" value="Genomic_DNA"/>
</dbReference>
<dbReference type="RefSeq" id="WP_232308502.1">
    <property type="nucleotide sequence ID" value="NZ_CP009515.1"/>
</dbReference>
<keyword evidence="5" id="KW-0680">Restriction system</keyword>
<evidence type="ECO:0000256" key="6">
    <source>
        <dbReference type="ARBA" id="ARBA00047942"/>
    </source>
</evidence>
<dbReference type="GO" id="GO:0032259">
    <property type="term" value="P:methylation"/>
    <property type="evidence" value="ECO:0007669"/>
    <property type="project" value="UniProtKB-KW"/>
</dbReference>
<reference evidence="9 10" key="1">
    <citation type="submission" date="2014-07" db="EMBL/GenBank/DDBJ databases">
        <title>Methanogenic archaea and the global carbon cycle.</title>
        <authorList>
            <person name="Henriksen J.R."/>
            <person name="Luke J."/>
            <person name="Reinhart S."/>
            <person name="Benedict M.N."/>
            <person name="Youngblut N.D."/>
            <person name="Metcalf M.E."/>
            <person name="Whitaker R.J."/>
            <person name="Metcalf W.W."/>
        </authorList>
    </citation>
    <scope>NUCLEOTIDE SEQUENCE [LARGE SCALE GENOMIC DNA]</scope>
    <source>
        <strain evidence="9 10">Z-7289</strain>
    </source>
</reference>
<dbReference type="GO" id="GO:0003677">
    <property type="term" value="F:DNA binding"/>
    <property type="evidence" value="ECO:0007669"/>
    <property type="project" value="InterPro"/>
</dbReference>
<dbReference type="Proteomes" id="UP000033072">
    <property type="component" value="Chromosome"/>
</dbReference>
<dbReference type="GO" id="GO:0009007">
    <property type="term" value="F:site-specific DNA-methyltransferase (adenine-specific) activity"/>
    <property type="evidence" value="ECO:0007669"/>
    <property type="project" value="UniProtKB-EC"/>
</dbReference>